<dbReference type="KEGG" id="daur:Daura_29740"/>
<protein>
    <recommendedName>
        <fullName evidence="1 2">Futalosine hydrolase</fullName>
        <shortName evidence="1">FL hydrolase</shortName>
        <ecNumber evidence="1 2">3.2.2.26</ecNumber>
    </recommendedName>
    <alternativeName>
        <fullName evidence="1">Futalosine nucleosidase</fullName>
    </alternativeName>
    <alternativeName>
        <fullName evidence="1">Menaquinone biosynthetic enzyme MqnB</fullName>
    </alternativeName>
</protein>
<dbReference type="InterPro" id="IPR035994">
    <property type="entry name" value="Nucleoside_phosphorylase_sf"/>
</dbReference>
<comment type="catalytic activity">
    <reaction evidence="1">
        <text>futalosine + H2O = dehypoxanthine futalosine + hypoxanthine</text>
        <dbReference type="Rhea" id="RHEA:25904"/>
        <dbReference type="ChEBI" id="CHEBI:15377"/>
        <dbReference type="ChEBI" id="CHEBI:17368"/>
        <dbReference type="ChEBI" id="CHEBI:58863"/>
        <dbReference type="ChEBI" id="CHEBI:58864"/>
        <dbReference type="EC" id="3.2.2.26"/>
    </reaction>
</comment>
<dbReference type="PANTHER" id="PTHR46832">
    <property type="entry name" value="5'-METHYLTHIOADENOSINE/S-ADENOSYLHOMOCYSTEINE NUCLEOSIDASE"/>
    <property type="match status" value="1"/>
</dbReference>
<evidence type="ECO:0000259" key="3">
    <source>
        <dbReference type="Pfam" id="PF01048"/>
    </source>
</evidence>
<keyword evidence="1 4" id="KW-0378">Hydrolase</keyword>
<dbReference type="Pfam" id="PF01048">
    <property type="entry name" value="PNP_UDP_1"/>
    <property type="match status" value="1"/>
</dbReference>
<dbReference type="EC" id="3.2.2.26" evidence="1 2"/>
<dbReference type="Proteomes" id="UP001058003">
    <property type="component" value="Chromosome"/>
</dbReference>
<keyword evidence="4" id="KW-0326">Glycosidase</keyword>
<evidence type="ECO:0000313" key="5">
    <source>
        <dbReference type="Proteomes" id="UP001058003"/>
    </source>
</evidence>
<evidence type="ECO:0000256" key="2">
    <source>
        <dbReference type="NCBIfam" id="TIGR03664"/>
    </source>
</evidence>
<dbReference type="Gene3D" id="3.40.50.1580">
    <property type="entry name" value="Nucleoside phosphorylase domain"/>
    <property type="match status" value="1"/>
</dbReference>
<dbReference type="OrthoDB" id="9788270at2"/>
<dbReference type="GO" id="GO:0005829">
    <property type="term" value="C:cytosol"/>
    <property type="evidence" value="ECO:0007669"/>
    <property type="project" value="TreeGrafter"/>
</dbReference>
<comment type="similarity">
    <text evidence="1">Belongs to the PNP/UDP phosphorylase family. Futalosine hydrolase subfamily.</text>
</comment>
<dbReference type="NCBIfam" id="NF006087">
    <property type="entry name" value="PRK08236.1"/>
    <property type="match status" value="1"/>
</dbReference>
<dbReference type="GO" id="GO:0019284">
    <property type="term" value="P:L-methionine salvage from S-adenosylmethionine"/>
    <property type="evidence" value="ECO:0007669"/>
    <property type="project" value="TreeGrafter"/>
</dbReference>
<name>A0A9Q9IQ73_9ACTN</name>
<dbReference type="InterPro" id="IPR000845">
    <property type="entry name" value="Nucleoside_phosphorylase_d"/>
</dbReference>
<proteinExistence type="inferred from homology"/>
<dbReference type="GO" id="GO:0008930">
    <property type="term" value="F:methylthioadenosine nucleosidase activity"/>
    <property type="evidence" value="ECO:0007669"/>
    <property type="project" value="TreeGrafter"/>
</dbReference>
<dbReference type="PANTHER" id="PTHR46832:SF2">
    <property type="entry name" value="FUTALOSINE HYDROLASE"/>
    <property type="match status" value="1"/>
</dbReference>
<dbReference type="SUPFAM" id="SSF53167">
    <property type="entry name" value="Purine and uridine phosphorylases"/>
    <property type="match status" value="1"/>
</dbReference>
<keyword evidence="1" id="KW-0474">Menaquinone biosynthesis</keyword>
<gene>
    <name evidence="1" type="primary">mqnB</name>
    <name evidence="4" type="ORF">Daura_29740</name>
</gene>
<dbReference type="EMBL" id="CP073767">
    <property type="protein sequence ID" value="UWZ59826.1"/>
    <property type="molecule type" value="Genomic_DNA"/>
</dbReference>
<dbReference type="HAMAP" id="MF_00991">
    <property type="entry name" value="MqnB"/>
    <property type="match status" value="1"/>
</dbReference>
<dbReference type="GO" id="GO:0009234">
    <property type="term" value="P:menaquinone biosynthetic process"/>
    <property type="evidence" value="ECO:0007669"/>
    <property type="project" value="UniProtKB-UniRule"/>
</dbReference>
<sequence length="249" mass="24723">MHGLDRVLVVTAVEAERAAVLRGLGLDDGVESGAGRAAAGPLPVTVVAGGVGPAGAAAATARALTRAECAGRPFGAVLSAGIGGGFDGRAGVADLVLGDLSVAADLGAQDGDDFIDLDRLGFGPARHPADPLLLDRLRAALPAAVVGPVVTVSTATGSAARTGELRRRVPDAAAEGMEGFGVAAAARAAGMPFAELRAISNPVGPRDRAAWRIPQALDTLRAAFAALARPAGQPAGRAPVTRSWPASSR</sequence>
<feature type="domain" description="Nucleoside phosphorylase" evidence="3">
    <location>
        <begin position="7"/>
        <end position="224"/>
    </location>
</feature>
<accession>A0A9Q9IQ73</accession>
<dbReference type="InterPro" id="IPR019963">
    <property type="entry name" value="FL_hydrolase_MqnB"/>
</dbReference>
<dbReference type="GO" id="GO:0008782">
    <property type="term" value="F:adenosylhomocysteine nucleosidase activity"/>
    <property type="evidence" value="ECO:0007669"/>
    <property type="project" value="TreeGrafter"/>
</dbReference>
<dbReference type="AlphaFoldDB" id="A0A9Q9IQ73"/>
<evidence type="ECO:0000256" key="1">
    <source>
        <dbReference type="HAMAP-Rule" id="MF_00991"/>
    </source>
</evidence>
<organism evidence="4 5">
    <name type="scientific">Dactylosporangium aurantiacum</name>
    <dbReference type="NCBI Taxonomy" id="35754"/>
    <lineage>
        <taxon>Bacteria</taxon>
        <taxon>Bacillati</taxon>
        <taxon>Actinomycetota</taxon>
        <taxon>Actinomycetes</taxon>
        <taxon>Micromonosporales</taxon>
        <taxon>Micromonosporaceae</taxon>
        <taxon>Dactylosporangium</taxon>
    </lineage>
</organism>
<comment type="pathway">
    <text evidence="1">Quinol/quinone metabolism; menaquinone biosynthesis.</text>
</comment>
<dbReference type="CDD" id="cd17766">
    <property type="entry name" value="futalosine_nucleosidase_MqnB"/>
    <property type="match status" value="1"/>
</dbReference>
<keyword evidence="5" id="KW-1185">Reference proteome</keyword>
<dbReference type="GO" id="GO:0009116">
    <property type="term" value="P:nucleoside metabolic process"/>
    <property type="evidence" value="ECO:0007669"/>
    <property type="project" value="InterPro"/>
</dbReference>
<evidence type="ECO:0000313" key="4">
    <source>
        <dbReference type="EMBL" id="UWZ59826.1"/>
    </source>
</evidence>
<reference evidence="4" key="1">
    <citation type="submission" date="2021-04" db="EMBL/GenBank/DDBJ databases">
        <title>Dactylosporangium aurantiacum NRRL B-8018 full assembly.</title>
        <authorList>
            <person name="Hartkoorn R.C."/>
            <person name="Beaudoing E."/>
            <person name="Hot D."/>
        </authorList>
    </citation>
    <scope>NUCLEOTIDE SEQUENCE</scope>
    <source>
        <strain evidence="4">NRRL B-8018</strain>
    </source>
</reference>
<comment type="function">
    <text evidence="1">Catalyzes the hydrolysis of futalosine (FL) to dehypoxanthine futalosine (DHFL) and hypoxanthine, a step in the biosynthesis of menaquinone (MK, vitamin K2).</text>
</comment>
<dbReference type="NCBIfam" id="TIGR03664">
    <property type="entry name" value="fut_nucase"/>
    <property type="match status" value="1"/>
</dbReference>